<organism evidence="1">
    <name type="scientific">marine sediment metagenome</name>
    <dbReference type="NCBI Taxonomy" id="412755"/>
    <lineage>
        <taxon>unclassified sequences</taxon>
        <taxon>metagenomes</taxon>
        <taxon>ecological metagenomes</taxon>
    </lineage>
</organism>
<proteinExistence type="predicted"/>
<protein>
    <submittedName>
        <fullName evidence="1">Uncharacterized protein</fullName>
    </submittedName>
</protein>
<gene>
    <name evidence="1" type="ORF">LCGC14_0194950</name>
</gene>
<sequence length="89" mass="10562">MWFRKRKIQNNTYVDLTDPAYPVIRVKIPAKQIEWKWKKNRLTIIIDGVDYTPSTIKNIPNLKTRNFIRNKLPTVIELNAIVDRLLATQ</sequence>
<name>A0A0F9XN86_9ZZZZ</name>
<accession>A0A0F9XN86</accession>
<comment type="caution">
    <text evidence="1">The sequence shown here is derived from an EMBL/GenBank/DDBJ whole genome shotgun (WGS) entry which is preliminary data.</text>
</comment>
<reference evidence="1" key="1">
    <citation type="journal article" date="2015" name="Nature">
        <title>Complex archaea that bridge the gap between prokaryotes and eukaryotes.</title>
        <authorList>
            <person name="Spang A."/>
            <person name="Saw J.H."/>
            <person name="Jorgensen S.L."/>
            <person name="Zaremba-Niedzwiedzka K."/>
            <person name="Martijn J."/>
            <person name="Lind A.E."/>
            <person name="van Eijk R."/>
            <person name="Schleper C."/>
            <person name="Guy L."/>
            <person name="Ettema T.J."/>
        </authorList>
    </citation>
    <scope>NUCLEOTIDE SEQUENCE</scope>
</reference>
<evidence type="ECO:0000313" key="1">
    <source>
        <dbReference type="EMBL" id="KKN93663.1"/>
    </source>
</evidence>
<dbReference type="EMBL" id="LAZR01000084">
    <property type="protein sequence ID" value="KKN93663.1"/>
    <property type="molecule type" value="Genomic_DNA"/>
</dbReference>
<dbReference type="AlphaFoldDB" id="A0A0F9XN86"/>